<organism evidence="2 3">
    <name type="scientific">Platanthera zijinensis</name>
    <dbReference type="NCBI Taxonomy" id="2320716"/>
    <lineage>
        <taxon>Eukaryota</taxon>
        <taxon>Viridiplantae</taxon>
        <taxon>Streptophyta</taxon>
        <taxon>Embryophyta</taxon>
        <taxon>Tracheophyta</taxon>
        <taxon>Spermatophyta</taxon>
        <taxon>Magnoliopsida</taxon>
        <taxon>Liliopsida</taxon>
        <taxon>Asparagales</taxon>
        <taxon>Orchidaceae</taxon>
        <taxon>Orchidoideae</taxon>
        <taxon>Orchideae</taxon>
        <taxon>Orchidinae</taxon>
        <taxon>Platanthera</taxon>
    </lineage>
</organism>
<name>A0AAP0G1Y0_9ASPA</name>
<evidence type="ECO:0000256" key="1">
    <source>
        <dbReference type="SAM" id="MobiDB-lite"/>
    </source>
</evidence>
<dbReference type="EMBL" id="JBBWWQ010000012">
    <property type="protein sequence ID" value="KAK8934201.1"/>
    <property type="molecule type" value="Genomic_DNA"/>
</dbReference>
<reference evidence="2 3" key="1">
    <citation type="journal article" date="2022" name="Nat. Plants">
        <title>Genomes of leafy and leafless Platanthera orchids illuminate the evolution of mycoheterotrophy.</title>
        <authorList>
            <person name="Li M.H."/>
            <person name="Liu K.W."/>
            <person name="Li Z."/>
            <person name="Lu H.C."/>
            <person name="Ye Q.L."/>
            <person name="Zhang D."/>
            <person name="Wang J.Y."/>
            <person name="Li Y.F."/>
            <person name="Zhong Z.M."/>
            <person name="Liu X."/>
            <person name="Yu X."/>
            <person name="Liu D.K."/>
            <person name="Tu X.D."/>
            <person name="Liu B."/>
            <person name="Hao Y."/>
            <person name="Liao X.Y."/>
            <person name="Jiang Y.T."/>
            <person name="Sun W.H."/>
            <person name="Chen J."/>
            <person name="Chen Y.Q."/>
            <person name="Ai Y."/>
            <person name="Zhai J.W."/>
            <person name="Wu S.S."/>
            <person name="Zhou Z."/>
            <person name="Hsiao Y.Y."/>
            <person name="Wu W.L."/>
            <person name="Chen Y.Y."/>
            <person name="Lin Y.F."/>
            <person name="Hsu J.L."/>
            <person name="Li C.Y."/>
            <person name="Wang Z.W."/>
            <person name="Zhao X."/>
            <person name="Zhong W.Y."/>
            <person name="Ma X.K."/>
            <person name="Ma L."/>
            <person name="Huang J."/>
            <person name="Chen G.Z."/>
            <person name="Huang M.Z."/>
            <person name="Huang L."/>
            <person name="Peng D.H."/>
            <person name="Luo Y.B."/>
            <person name="Zou S.Q."/>
            <person name="Chen S.P."/>
            <person name="Lan S."/>
            <person name="Tsai W.C."/>
            <person name="Van de Peer Y."/>
            <person name="Liu Z.J."/>
        </authorList>
    </citation>
    <scope>NUCLEOTIDE SEQUENCE [LARGE SCALE GENOMIC DNA]</scope>
    <source>
        <strain evidence="2">Lor287</strain>
    </source>
</reference>
<protein>
    <submittedName>
        <fullName evidence="2">Uncharacterized protein</fullName>
    </submittedName>
</protein>
<keyword evidence="3" id="KW-1185">Reference proteome</keyword>
<sequence>MTNEVERYEIRRPITYGPTNPLRPSSSQLLTSLTPLLKETLIAETLPPSPVPAALSHSLHFRTPLPRPPSKLIQCSMHAALAFFSASSFMSHPPSTFTYVKACNSEAGDVSILGGAASLISKGFSSAKPETSSSFLRGEVVRSSPPRAISPRIHSQHSRPHQALRPIHPNPSPMGYRAVHRARPRIHSWPHGGLLRGGLDPFTS</sequence>
<proteinExistence type="predicted"/>
<dbReference type="Proteomes" id="UP001418222">
    <property type="component" value="Unassembled WGS sequence"/>
</dbReference>
<comment type="caution">
    <text evidence="2">The sequence shown here is derived from an EMBL/GenBank/DDBJ whole genome shotgun (WGS) entry which is preliminary data.</text>
</comment>
<evidence type="ECO:0000313" key="3">
    <source>
        <dbReference type="Proteomes" id="UP001418222"/>
    </source>
</evidence>
<feature type="region of interest" description="Disordered" evidence="1">
    <location>
        <begin position="136"/>
        <end position="172"/>
    </location>
</feature>
<accession>A0AAP0G1Y0</accession>
<dbReference type="AlphaFoldDB" id="A0AAP0G1Y0"/>
<gene>
    <name evidence="2" type="ORF">KSP39_PZI014802</name>
</gene>
<evidence type="ECO:0000313" key="2">
    <source>
        <dbReference type="EMBL" id="KAK8934201.1"/>
    </source>
</evidence>